<keyword evidence="1" id="KW-0812">Transmembrane</keyword>
<evidence type="ECO:0000313" key="6">
    <source>
        <dbReference type="EMBL" id="CAB4860985.1"/>
    </source>
</evidence>
<dbReference type="AlphaFoldDB" id="A0A6J6Z7G0"/>
<keyword evidence="1" id="KW-0472">Membrane</keyword>
<feature type="transmembrane region" description="Helical" evidence="1">
    <location>
        <begin position="227"/>
        <end position="244"/>
    </location>
</feature>
<feature type="transmembrane region" description="Helical" evidence="1">
    <location>
        <begin position="63"/>
        <end position="84"/>
    </location>
</feature>
<feature type="transmembrane region" description="Helical" evidence="1">
    <location>
        <begin position="189"/>
        <end position="220"/>
    </location>
</feature>
<dbReference type="EMBL" id="CAEZYH010000054">
    <property type="protein sequence ID" value="CAB4723423.1"/>
    <property type="molecule type" value="Genomic_DNA"/>
</dbReference>
<feature type="transmembrane region" description="Helical" evidence="1">
    <location>
        <begin position="279"/>
        <end position="297"/>
    </location>
</feature>
<evidence type="ECO:0000313" key="7">
    <source>
        <dbReference type="EMBL" id="CAB4912627.1"/>
    </source>
</evidence>
<evidence type="ECO:0000313" key="8">
    <source>
        <dbReference type="EMBL" id="CAB5031577.1"/>
    </source>
</evidence>
<feature type="transmembrane region" description="Helical" evidence="1">
    <location>
        <begin position="304"/>
        <end position="321"/>
    </location>
</feature>
<evidence type="ECO:0000259" key="2">
    <source>
        <dbReference type="Pfam" id="PF13231"/>
    </source>
</evidence>
<organism evidence="5">
    <name type="scientific">freshwater metagenome</name>
    <dbReference type="NCBI Taxonomy" id="449393"/>
    <lineage>
        <taxon>unclassified sequences</taxon>
        <taxon>metagenomes</taxon>
        <taxon>ecological metagenomes</taxon>
    </lineage>
</organism>
<dbReference type="InterPro" id="IPR038731">
    <property type="entry name" value="RgtA/B/C-like"/>
</dbReference>
<feature type="transmembrane region" description="Helical" evidence="1">
    <location>
        <begin position="352"/>
        <end position="373"/>
    </location>
</feature>
<sequence>MGTVDASVTPTLPRLKTAVQMWQIPILAWIVSRIIGCIGLVVTPLPDGKWFNVFGLTYMDGGWYRIIMTIGYPNGPLPAFSTAWPFSPLYPFAADLLTRVGVPVGPSLIFVSWICALFASIGMYELVKRRESETVAKYAVWALALLPGAVGQVLSYSDSMFVAALIWLLVVVDRIERRVSTNEKTNREWWIVGVLLFVVSASRPNGVLILPALLVAVWLIQRSIKNAVIVAAPSLAFITIWMIYCHNKTGDALAFIHAKNTWLETTIVDFLSHPFERPAIFLHVATFVVVAAVALPAIKKIPRWWHIISLVLLAPSLLLGVEGMARYVSLTVPLLVMVAISVSKWSKIYRSCFFIIAGSSFLFLAGNVVRSAWVP</sequence>
<accession>A0A6J6Z7G0</accession>
<dbReference type="EMBL" id="CAFBLJ010000015">
    <property type="protein sequence ID" value="CAB4860985.1"/>
    <property type="molecule type" value="Genomic_DNA"/>
</dbReference>
<name>A0A6J6Z7G0_9ZZZZ</name>
<feature type="transmembrane region" description="Helical" evidence="1">
    <location>
        <begin position="139"/>
        <end position="169"/>
    </location>
</feature>
<gene>
    <name evidence="3" type="ORF">UFOPK2658_01218</name>
    <name evidence="4" type="ORF">UFOPK2880_01253</name>
    <name evidence="5" type="ORF">UFOPK3004_01493</name>
    <name evidence="6" type="ORF">UFOPK3304_00456</name>
    <name evidence="7" type="ORF">UFOPK3494_01625</name>
    <name evidence="8" type="ORF">UFOPK4134_01043</name>
</gene>
<dbReference type="EMBL" id="CAEZZP010000084">
    <property type="protein sequence ID" value="CAB4778143.1"/>
    <property type="molecule type" value="Genomic_DNA"/>
</dbReference>
<protein>
    <submittedName>
        <fullName evidence="5">Unannotated protein</fullName>
    </submittedName>
</protein>
<feature type="transmembrane region" description="Helical" evidence="1">
    <location>
        <begin position="104"/>
        <end position="127"/>
    </location>
</feature>
<evidence type="ECO:0000313" key="4">
    <source>
        <dbReference type="EMBL" id="CAB4778143.1"/>
    </source>
</evidence>
<reference evidence="5" key="1">
    <citation type="submission" date="2020-05" db="EMBL/GenBank/DDBJ databases">
        <authorList>
            <person name="Chiriac C."/>
            <person name="Salcher M."/>
            <person name="Ghai R."/>
            <person name="Kavagutti S V."/>
        </authorList>
    </citation>
    <scope>NUCLEOTIDE SEQUENCE</scope>
</reference>
<dbReference type="EMBL" id="CAFAAL010000167">
    <property type="protein sequence ID" value="CAB4815118.1"/>
    <property type="molecule type" value="Genomic_DNA"/>
</dbReference>
<evidence type="ECO:0000256" key="1">
    <source>
        <dbReference type="SAM" id="Phobius"/>
    </source>
</evidence>
<dbReference type="EMBL" id="CAFBPS010000075">
    <property type="protein sequence ID" value="CAB5031577.1"/>
    <property type="molecule type" value="Genomic_DNA"/>
</dbReference>
<dbReference type="EMBL" id="CAFBMF010000151">
    <property type="protein sequence ID" value="CAB4912627.1"/>
    <property type="molecule type" value="Genomic_DNA"/>
</dbReference>
<feature type="transmembrane region" description="Helical" evidence="1">
    <location>
        <begin position="20"/>
        <end position="42"/>
    </location>
</feature>
<feature type="transmembrane region" description="Helical" evidence="1">
    <location>
        <begin position="327"/>
        <end position="345"/>
    </location>
</feature>
<proteinExistence type="predicted"/>
<evidence type="ECO:0000313" key="3">
    <source>
        <dbReference type="EMBL" id="CAB4723423.1"/>
    </source>
</evidence>
<dbReference type="Pfam" id="PF13231">
    <property type="entry name" value="PMT_2"/>
    <property type="match status" value="1"/>
</dbReference>
<feature type="domain" description="Glycosyltransferase RgtA/B/C/D-like" evidence="2">
    <location>
        <begin position="88"/>
        <end position="240"/>
    </location>
</feature>
<evidence type="ECO:0000313" key="5">
    <source>
        <dbReference type="EMBL" id="CAB4815118.1"/>
    </source>
</evidence>
<keyword evidence="1" id="KW-1133">Transmembrane helix</keyword>